<organism evidence="1 2">
    <name type="scientific">Remersonia thermophila</name>
    <dbReference type="NCBI Taxonomy" id="72144"/>
    <lineage>
        <taxon>Eukaryota</taxon>
        <taxon>Fungi</taxon>
        <taxon>Dikarya</taxon>
        <taxon>Ascomycota</taxon>
        <taxon>Pezizomycotina</taxon>
        <taxon>Sordariomycetes</taxon>
        <taxon>Sordariomycetidae</taxon>
        <taxon>Sordariales</taxon>
        <taxon>Sordariales incertae sedis</taxon>
        <taxon>Remersonia</taxon>
    </lineage>
</organism>
<dbReference type="Proteomes" id="UP001600064">
    <property type="component" value="Unassembled WGS sequence"/>
</dbReference>
<sequence>MRAAVATGIGARMLGEVEETTLDEVLASLREHFAATITTQDDAHQHTAADASTTAPVDIFPFAPLNRLASLHFRATRSQTLAITGPCHRDLLYPLVATLIAPPHDKAVAIIDCEGGFDPLRLLATRPHEDVITTTTTTTATTTATATATLGSGIPSLPTIRPRPNAALRPSDLEHVYVLRPPKPIPAAATTAAADLSQLLASLQRYMLYAPHRSRAREWWGTVVVSSSARGSGPQGYYHHHGAAQRHEQGQVVVTAGDRSGGWLRVERLERAGGEALGVGVGEGVAAEAAAAPAGAAAAAEGMGWVASSLWGSLAISPPSSG</sequence>
<accession>A0ABR4D3U3</accession>
<dbReference type="GeneID" id="98129032"/>
<evidence type="ECO:0000313" key="1">
    <source>
        <dbReference type="EMBL" id="KAL2265043.1"/>
    </source>
</evidence>
<protein>
    <recommendedName>
        <fullName evidence="3">DNA recombination and repair protein Rad51-like C-terminal domain-containing protein</fullName>
    </recommendedName>
</protein>
<name>A0ABR4D3U3_9PEZI</name>
<evidence type="ECO:0008006" key="3">
    <source>
        <dbReference type="Google" id="ProtNLM"/>
    </source>
</evidence>
<dbReference type="EMBL" id="JAZGUE010000007">
    <property type="protein sequence ID" value="KAL2265043.1"/>
    <property type="molecule type" value="Genomic_DNA"/>
</dbReference>
<keyword evidence="2" id="KW-1185">Reference proteome</keyword>
<reference evidence="1 2" key="1">
    <citation type="journal article" date="2024" name="Commun. Biol.">
        <title>Comparative genomic analysis of thermophilic fungi reveals convergent evolutionary adaptations and gene losses.</title>
        <authorList>
            <person name="Steindorff A.S."/>
            <person name="Aguilar-Pontes M.V."/>
            <person name="Robinson A.J."/>
            <person name="Andreopoulos B."/>
            <person name="LaButti K."/>
            <person name="Kuo A."/>
            <person name="Mondo S."/>
            <person name="Riley R."/>
            <person name="Otillar R."/>
            <person name="Haridas S."/>
            <person name="Lipzen A."/>
            <person name="Grimwood J."/>
            <person name="Schmutz J."/>
            <person name="Clum A."/>
            <person name="Reid I.D."/>
            <person name="Moisan M.C."/>
            <person name="Butler G."/>
            <person name="Nguyen T.T.M."/>
            <person name="Dewar K."/>
            <person name="Conant G."/>
            <person name="Drula E."/>
            <person name="Henrissat B."/>
            <person name="Hansel C."/>
            <person name="Singer S."/>
            <person name="Hutchinson M.I."/>
            <person name="de Vries R.P."/>
            <person name="Natvig D.O."/>
            <person name="Powell A.J."/>
            <person name="Tsang A."/>
            <person name="Grigoriev I.V."/>
        </authorList>
    </citation>
    <scope>NUCLEOTIDE SEQUENCE [LARGE SCALE GENOMIC DNA]</scope>
    <source>
        <strain evidence="1 2">ATCC 22073</strain>
    </source>
</reference>
<gene>
    <name evidence="1" type="ORF">VTJ83DRAFT_7553</name>
</gene>
<dbReference type="RefSeq" id="XP_070863770.1">
    <property type="nucleotide sequence ID" value="XM_071014388.1"/>
</dbReference>
<evidence type="ECO:0000313" key="2">
    <source>
        <dbReference type="Proteomes" id="UP001600064"/>
    </source>
</evidence>
<proteinExistence type="predicted"/>
<comment type="caution">
    <text evidence="1">The sequence shown here is derived from an EMBL/GenBank/DDBJ whole genome shotgun (WGS) entry which is preliminary data.</text>
</comment>